<gene>
    <name evidence="2" type="ORF">AC579_3290</name>
</gene>
<keyword evidence="3" id="KW-1185">Reference proteome</keyword>
<feature type="region of interest" description="Disordered" evidence="1">
    <location>
        <begin position="1"/>
        <end position="69"/>
    </location>
</feature>
<dbReference type="AlphaFoldDB" id="A0A139IDJ5"/>
<evidence type="ECO:0000313" key="2">
    <source>
        <dbReference type="EMBL" id="KXT12685.1"/>
    </source>
</evidence>
<dbReference type="EMBL" id="LFZO01000143">
    <property type="protein sequence ID" value="KXT12685.1"/>
    <property type="molecule type" value="Genomic_DNA"/>
</dbReference>
<reference evidence="2 3" key="1">
    <citation type="submission" date="2015-07" db="EMBL/GenBank/DDBJ databases">
        <title>Comparative genomics of the Sigatoka disease complex on banana suggests a link between parallel evolutionary changes in Pseudocercospora fijiensis and Pseudocercospora eumusae and increased virulence on the banana host.</title>
        <authorList>
            <person name="Chang T.-C."/>
            <person name="Salvucci A."/>
            <person name="Crous P.W."/>
            <person name="Stergiopoulos I."/>
        </authorList>
    </citation>
    <scope>NUCLEOTIDE SEQUENCE [LARGE SCALE GENOMIC DNA]</scope>
    <source>
        <strain evidence="2 3">CBS 116634</strain>
    </source>
</reference>
<feature type="compositionally biased region" description="Basic and acidic residues" evidence="1">
    <location>
        <begin position="49"/>
        <end position="69"/>
    </location>
</feature>
<evidence type="ECO:0000313" key="3">
    <source>
        <dbReference type="Proteomes" id="UP000073492"/>
    </source>
</evidence>
<name>A0A139IDJ5_9PEZI</name>
<sequence length="105" mass="11940">MTIEPQQAPIEEGQPAGQISSQTGPASDKGKEKQKKKAQTTSTGAMQQELKHYTEHSRQRQESSREEVRWGRNEMLLNADRRGLTSFDHMGIKKLSSWVVRSMKN</sequence>
<comment type="caution">
    <text evidence="2">The sequence shown here is derived from an EMBL/GenBank/DDBJ whole genome shotgun (WGS) entry which is preliminary data.</text>
</comment>
<proteinExistence type="predicted"/>
<dbReference type="Proteomes" id="UP000073492">
    <property type="component" value="Unassembled WGS sequence"/>
</dbReference>
<protein>
    <submittedName>
        <fullName evidence="2">Uncharacterized protein</fullName>
    </submittedName>
</protein>
<evidence type="ECO:0000256" key="1">
    <source>
        <dbReference type="SAM" id="MobiDB-lite"/>
    </source>
</evidence>
<organism evidence="2 3">
    <name type="scientific">Pseudocercospora musae</name>
    <dbReference type="NCBI Taxonomy" id="113226"/>
    <lineage>
        <taxon>Eukaryota</taxon>
        <taxon>Fungi</taxon>
        <taxon>Dikarya</taxon>
        <taxon>Ascomycota</taxon>
        <taxon>Pezizomycotina</taxon>
        <taxon>Dothideomycetes</taxon>
        <taxon>Dothideomycetidae</taxon>
        <taxon>Mycosphaerellales</taxon>
        <taxon>Mycosphaerellaceae</taxon>
        <taxon>Pseudocercospora</taxon>
    </lineage>
</organism>
<accession>A0A139IDJ5</accession>